<dbReference type="Gramene" id="OGLUM04G26340.1">
    <property type="protein sequence ID" value="OGLUM04G26340.1"/>
    <property type="gene ID" value="OGLUM04G26340"/>
</dbReference>
<evidence type="ECO:0000256" key="1">
    <source>
        <dbReference type="SAM" id="MobiDB-lite"/>
    </source>
</evidence>
<keyword evidence="3" id="KW-1185">Reference proteome</keyword>
<dbReference type="Proteomes" id="UP000026961">
    <property type="component" value="Chromosome 4"/>
</dbReference>
<dbReference type="EnsemblPlants" id="OGLUM04G26340.1">
    <property type="protein sequence ID" value="OGLUM04G26340.1"/>
    <property type="gene ID" value="OGLUM04G26340"/>
</dbReference>
<reference evidence="2" key="1">
    <citation type="submission" date="2015-04" db="UniProtKB">
        <authorList>
            <consortium name="EnsemblPlants"/>
        </authorList>
    </citation>
    <scope>IDENTIFICATION</scope>
</reference>
<proteinExistence type="predicted"/>
<organism evidence="2">
    <name type="scientific">Oryza glumipatula</name>
    <dbReference type="NCBI Taxonomy" id="40148"/>
    <lineage>
        <taxon>Eukaryota</taxon>
        <taxon>Viridiplantae</taxon>
        <taxon>Streptophyta</taxon>
        <taxon>Embryophyta</taxon>
        <taxon>Tracheophyta</taxon>
        <taxon>Spermatophyta</taxon>
        <taxon>Magnoliopsida</taxon>
        <taxon>Liliopsida</taxon>
        <taxon>Poales</taxon>
        <taxon>Poaceae</taxon>
        <taxon>BOP clade</taxon>
        <taxon>Oryzoideae</taxon>
        <taxon>Oryzeae</taxon>
        <taxon>Oryzinae</taxon>
        <taxon>Oryza</taxon>
    </lineage>
</organism>
<dbReference type="HOGENOM" id="CLU_2227351_0_0_1"/>
<evidence type="ECO:0000313" key="3">
    <source>
        <dbReference type="Proteomes" id="UP000026961"/>
    </source>
</evidence>
<protein>
    <submittedName>
        <fullName evidence="2">Uncharacterized protein</fullName>
    </submittedName>
</protein>
<sequence length="106" mass="11555">MVTVFAVVQIVRPLESDSTSPEVLVTASLAVWVVIGLSRLGVELVVVREKPRAKTPPSEMSLSPPGKMGGFAGCSTKQVGKHRAFASLQENHLQRQYGRQAIYQHN</sequence>
<name>A0A0D9ZR86_9ORYZ</name>
<feature type="region of interest" description="Disordered" evidence="1">
    <location>
        <begin position="52"/>
        <end position="73"/>
    </location>
</feature>
<evidence type="ECO:0000313" key="2">
    <source>
        <dbReference type="EnsemblPlants" id="OGLUM04G26340.1"/>
    </source>
</evidence>
<accession>A0A0D9ZR86</accession>
<reference evidence="2" key="2">
    <citation type="submission" date="2018-05" db="EMBL/GenBank/DDBJ databases">
        <title>OgluRS3 (Oryza glumaepatula Reference Sequence Version 3).</title>
        <authorList>
            <person name="Zhang J."/>
            <person name="Kudrna D."/>
            <person name="Lee S."/>
            <person name="Talag J."/>
            <person name="Welchert J."/>
            <person name="Wing R.A."/>
        </authorList>
    </citation>
    <scope>NUCLEOTIDE SEQUENCE [LARGE SCALE GENOMIC DNA]</scope>
</reference>
<dbReference type="AlphaFoldDB" id="A0A0D9ZR86"/>